<evidence type="ECO:0000259" key="2">
    <source>
        <dbReference type="PROSITE" id="PS50280"/>
    </source>
</evidence>
<dbReference type="Pfam" id="PF00856">
    <property type="entry name" value="SET"/>
    <property type="match status" value="1"/>
</dbReference>
<dbReference type="SUPFAM" id="SSF48452">
    <property type="entry name" value="TPR-like"/>
    <property type="match status" value="1"/>
</dbReference>
<dbReference type="SUPFAM" id="SSF82199">
    <property type="entry name" value="SET domain"/>
    <property type="match status" value="1"/>
</dbReference>
<reference evidence="3" key="1">
    <citation type="journal article" date="2023" name="Mol. Phylogenet. Evol.">
        <title>Genome-scale phylogeny and comparative genomics of the fungal order Sordariales.</title>
        <authorList>
            <person name="Hensen N."/>
            <person name="Bonometti L."/>
            <person name="Westerberg I."/>
            <person name="Brannstrom I.O."/>
            <person name="Guillou S."/>
            <person name="Cros-Aarteil S."/>
            <person name="Calhoun S."/>
            <person name="Haridas S."/>
            <person name="Kuo A."/>
            <person name="Mondo S."/>
            <person name="Pangilinan J."/>
            <person name="Riley R."/>
            <person name="LaButti K."/>
            <person name="Andreopoulos B."/>
            <person name="Lipzen A."/>
            <person name="Chen C."/>
            <person name="Yan M."/>
            <person name="Daum C."/>
            <person name="Ng V."/>
            <person name="Clum A."/>
            <person name="Steindorff A."/>
            <person name="Ohm R.A."/>
            <person name="Martin F."/>
            <person name="Silar P."/>
            <person name="Natvig D.O."/>
            <person name="Lalanne C."/>
            <person name="Gautier V."/>
            <person name="Ament-Velasquez S.L."/>
            <person name="Kruys A."/>
            <person name="Hutchinson M.I."/>
            <person name="Powell A.J."/>
            <person name="Barry K."/>
            <person name="Miller A.N."/>
            <person name="Grigoriev I.V."/>
            <person name="Debuchy R."/>
            <person name="Gladieux P."/>
            <person name="Hiltunen Thoren M."/>
            <person name="Johannesson H."/>
        </authorList>
    </citation>
    <scope>NUCLEOTIDE SEQUENCE</scope>
    <source>
        <strain evidence="3">CBS 560.94</strain>
    </source>
</reference>
<reference evidence="3" key="2">
    <citation type="submission" date="2023-06" db="EMBL/GenBank/DDBJ databases">
        <authorList>
            <consortium name="Lawrence Berkeley National Laboratory"/>
            <person name="Haridas S."/>
            <person name="Hensen N."/>
            <person name="Bonometti L."/>
            <person name="Westerberg I."/>
            <person name="Brannstrom I.O."/>
            <person name="Guillou S."/>
            <person name="Cros-Aarteil S."/>
            <person name="Calhoun S."/>
            <person name="Kuo A."/>
            <person name="Mondo S."/>
            <person name="Pangilinan J."/>
            <person name="Riley R."/>
            <person name="Labutti K."/>
            <person name="Andreopoulos B."/>
            <person name="Lipzen A."/>
            <person name="Chen C."/>
            <person name="Yanf M."/>
            <person name="Daum C."/>
            <person name="Ng V."/>
            <person name="Clum A."/>
            <person name="Steindorff A."/>
            <person name="Ohm R."/>
            <person name="Martin F."/>
            <person name="Silar P."/>
            <person name="Natvig D."/>
            <person name="Lalanne C."/>
            <person name="Gautier V."/>
            <person name="Ament-Velasquez S.L."/>
            <person name="Kruys A."/>
            <person name="Hutchinson M.I."/>
            <person name="Powell A.J."/>
            <person name="Barry K."/>
            <person name="Miller A.N."/>
            <person name="Grigoriev I.V."/>
            <person name="Debuchy R."/>
            <person name="Gladieux P."/>
            <person name="Thoren M.H."/>
            <person name="Johannesson H."/>
        </authorList>
    </citation>
    <scope>NUCLEOTIDE SEQUENCE</scope>
    <source>
        <strain evidence="3">CBS 560.94</strain>
    </source>
</reference>
<comment type="caution">
    <text evidence="3">The sequence shown here is derived from an EMBL/GenBank/DDBJ whole genome shotgun (WGS) entry which is preliminary data.</text>
</comment>
<organism evidence="3 4">
    <name type="scientific">Neurospora tetraspora</name>
    <dbReference type="NCBI Taxonomy" id="94610"/>
    <lineage>
        <taxon>Eukaryota</taxon>
        <taxon>Fungi</taxon>
        <taxon>Dikarya</taxon>
        <taxon>Ascomycota</taxon>
        <taxon>Pezizomycotina</taxon>
        <taxon>Sordariomycetes</taxon>
        <taxon>Sordariomycetidae</taxon>
        <taxon>Sordariales</taxon>
        <taxon>Sordariaceae</taxon>
        <taxon>Neurospora</taxon>
    </lineage>
</organism>
<dbReference type="Gene3D" id="1.25.40.10">
    <property type="entry name" value="Tetratricopeptide repeat domain"/>
    <property type="match status" value="1"/>
</dbReference>
<dbReference type="InterPro" id="IPR001214">
    <property type="entry name" value="SET_dom"/>
</dbReference>
<dbReference type="SMART" id="SM00317">
    <property type="entry name" value="SET"/>
    <property type="match status" value="1"/>
</dbReference>
<dbReference type="PROSITE" id="PS50280">
    <property type="entry name" value="SET"/>
    <property type="match status" value="1"/>
</dbReference>
<protein>
    <recommendedName>
        <fullName evidence="2">SET domain-containing protein</fullName>
    </recommendedName>
</protein>
<feature type="domain" description="SET" evidence="2">
    <location>
        <begin position="341"/>
        <end position="519"/>
    </location>
</feature>
<dbReference type="InterPro" id="IPR046341">
    <property type="entry name" value="SET_dom_sf"/>
</dbReference>
<dbReference type="GeneID" id="87864838"/>
<dbReference type="InterPro" id="IPR053209">
    <property type="entry name" value="Gramillin-biosynth_MTr"/>
</dbReference>
<evidence type="ECO:0000256" key="1">
    <source>
        <dbReference type="SAM" id="MobiDB-lite"/>
    </source>
</evidence>
<dbReference type="RefSeq" id="XP_062686975.1">
    <property type="nucleotide sequence ID" value="XM_062827684.1"/>
</dbReference>
<dbReference type="Gene3D" id="2.170.270.10">
    <property type="entry name" value="SET domain"/>
    <property type="match status" value="1"/>
</dbReference>
<keyword evidence="4" id="KW-1185">Reference proteome</keyword>
<dbReference type="InterPro" id="IPR011990">
    <property type="entry name" value="TPR-like_helical_dom_sf"/>
</dbReference>
<feature type="region of interest" description="Disordered" evidence="1">
    <location>
        <begin position="1"/>
        <end position="22"/>
    </location>
</feature>
<accession>A0AAE0MXZ3</accession>
<name>A0AAE0MXZ3_9PEZI</name>
<dbReference type="EMBL" id="JAUEPP010000001">
    <property type="protein sequence ID" value="KAK3355597.1"/>
    <property type="molecule type" value="Genomic_DNA"/>
</dbReference>
<feature type="compositionally biased region" description="Polar residues" evidence="1">
    <location>
        <begin position="8"/>
        <end position="20"/>
    </location>
</feature>
<proteinExistence type="predicted"/>
<dbReference type="PANTHER" id="PTHR47643:SF2">
    <property type="entry name" value="TPR DOMAIN PROTEIN (AFU_ORTHOLOGUE AFUA_5G12710)"/>
    <property type="match status" value="1"/>
</dbReference>
<dbReference type="PANTHER" id="PTHR47643">
    <property type="entry name" value="TPR DOMAIN PROTEIN (AFU_ORTHOLOGUE AFUA_5G12710)"/>
    <property type="match status" value="1"/>
</dbReference>
<evidence type="ECO:0000313" key="3">
    <source>
        <dbReference type="EMBL" id="KAK3355597.1"/>
    </source>
</evidence>
<dbReference type="Proteomes" id="UP001278500">
    <property type="component" value="Unassembled WGS sequence"/>
</dbReference>
<sequence>MAVAAKQKTITSAPQKSSLAGTIPTKKLTKEQLFKTHEGHIKKQNATQTPNGPRAVKQPNLAEAYPASTKSIRDLEIISLSELSVETHHRGKGLIVKVVSPPYIGAGAVSIVEDQWGNVDKLAIYNQGDSAILSGVPEGCIVAIKEPYYVQNGAENDFMICVDHPSDVILLRFTDSIIPEPLRLGPLLKSAAEWRTAGDQAFLERDFPTSVFCYTEALEGLEDDSAKAPVYTKRAGVNLLLGRYDAAKSDALASRTGASTDWKAYYNAGRAAYSLCEYAISKSYFEEALKPNAKGAGGVQKEYERVLARVKEEEEGAYDFAAMHASLSPTSVHIDAGSFLRNTRVADSGFHGRGLFATHPLKAGDLVYVEKATLMPNQYDPARASAALYTLMVRQLCDNPSLADTVLKLFPGSDLLDRYKHTGLEGTIVDGVPIVDVFMIEGIRTTNCFSAPFLSTYDDTKPTYNSAARIMAAKGLWAHSSLMNHSCVPNTMRSFVGDMLICRATRDVQEGQELFQQYVPVKTLVDVRNREFEEGWGFECRCGLCEGERKSDGDKLKKKKEAMLSLEKFLDKKPSSNGKGTIVFPDATIRTVDRMMRQLEELHENEVYEALPRLTLVYPCNWLVDAHRAKKQWGKVVKYSLKVLRNFGFNAVPRDEDPAKLTVDWDPREIYTTSGEVSLMAVHVVASLKRLAEAYAALGHQELAERCVKAARFGYTMVTGFSEDVDALGQ</sequence>
<dbReference type="CDD" id="cd20071">
    <property type="entry name" value="SET_SMYD"/>
    <property type="match status" value="1"/>
</dbReference>
<dbReference type="AlphaFoldDB" id="A0AAE0MXZ3"/>
<evidence type="ECO:0000313" key="4">
    <source>
        <dbReference type="Proteomes" id="UP001278500"/>
    </source>
</evidence>
<gene>
    <name evidence="3" type="ORF">B0H65DRAFT_485674</name>
</gene>